<dbReference type="AlphaFoldDB" id="A0A837CPT5"/>
<evidence type="ECO:0000313" key="3">
    <source>
        <dbReference type="Proteomes" id="UP000024900"/>
    </source>
</evidence>
<gene>
    <name evidence="2" type="ORF">BJA5080_07776</name>
</gene>
<organism evidence="2 3">
    <name type="scientific">Bradyrhizobium diazoefficiens SEMIA 5080</name>
    <dbReference type="NCBI Taxonomy" id="754504"/>
    <lineage>
        <taxon>Bacteria</taxon>
        <taxon>Pseudomonadati</taxon>
        <taxon>Pseudomonadota</taxon>
        <taxon>Alphaproteobacteria</taxon>
        <taxon>Hyphomicrobiales</taxon>
        <taxon>Nitrobacteraceae</taxon>
        <taxon>Bradyrhizobium</taxon>
    </lineage>
</organism>
<sequence>MRPRPSERSTMTEERIARLRTHRNNIDRYRRLLETELSEAERHYLERRLSEEQSAMEMDLSTVEPPPIMVGPK</sequence>
<dbReference type="Proteomes" id="UP000024900">
    <property type="component" value="Unassembled WGS sequence"/>
</dbReference>
<feature type="compositionally biased region" description="Pro residues" evidence="1">
    <location>
        <begin position="64"/>
        <end position="73"/>
    </location>
</feature>
<feature type="region of interest" description="Disordered" evidence="1">
    <location>
        <begin position="51"/>
        <end position="73"/>
    </location>
</feature>
<evidence type="ECO:0000313" key="2">
    <source>
        <dbReference type="EMBL" id="KGJ71337.1"/>
    </source>
</evidence>
<dbReference type="EMBL" id="ADOU02000004">
    <property type="protein sequence ID" value="KGJ71337.1"/>
    <property type="molecule type" value="Genomic_DNA"/>
</dbReference>
<proteinExistence type="predicted"/>
<protein>
    <submittedName>
        <fullName evidence="2">Uncharacterized protein</fullName>
    </submittedName>
</protein>
<accession>A0A837CPT5</accession>
<evidence type="ECO:0000256" key="1">
    <source>
        <dbReference type="SAM" id="MobiDB-lite"/>
    </source>
</evidence>
<comment type="caution">
    <text evidence="2">The sequence shown here is derived from an EMBL/GenBank/DDBJ whole genome shotgun (WGS) entry which is preliminary data.</text>
</comment>
<reference evidence="2 3" key="1">
    <citation type="journal article" date="2014" name="BMC Genomics">
        <title>Comparative genomics of Bradyrhizobium japonicum CPAC 15 and Bradyrhizobium diazoefficiens CPAC 7: elite model strains for understanding symbiotic performance with soybean.</title>
        <authorList>
            <person name="Siqueira A.F."/>
            <person name="Ormeno-Orrillo E."/>
            <person name="Souza R.C."/>
            <person name="Rodrigues E.P."/>
            <person name="Almeida L.G."/>
            <person name="Barcellos F.G."/>
            <person name="Batista J.S."/>
            <person name="Nakatami A.S."/>
            <person name="Martinez-Romero E."/>
            <person name="Vasconcelos A.T."/>
            <person name="Hungria M."/>
        </authorList>
    </citation>
    <scope>NUCLEOTIDE SEQUENCE [LARGE SCALE GENOMIC DNA]</scope>
    <source>
        <strain evidence="2 3">SEMIA 5080</strain>
    </source>
</reference>
<name>A0A837CPT5_9BRAD</name>